<evidence type="ECO:0000256" key="2">
    <source>
        <dbReference type="ARBA" id="ARBA00023295"/>
    </source>
</evidence>
<dbReference type="Proteomes" id="UP000525652">
    <property type="component" value="Unassembled WGS sequence"/>
</dbReference>
<proteinExistence type="predicted"/>
<reference evidence="3 4" key="1">
    <citation type="submission" date="2020-07" db="EMBL/GenBank/DDBJ databases">
        <authorList>
            <person name="Feng X."/>
        </authorList>
    </citation>
    <scope>NUCLEOTIDE SEQUENCE [LARGE SCALE GENOMIC DNA]</scope>
    <source>
        <strain evidence="3 4">JCM14086</strain>
    </source>
</reference>
<protein>
    <submittedName>
        <fullName evidence="3">Alpha-galactosidase</fullName>
    </submittedName>
</protein>
<dbReference type="SUPFAM" id="SSF51445">
    <property type="entry name" value="(Trans)glycosidases"/>
    <property type="match status" value="1"/>
</dbReference>
<name>A0A7X1B2F6_9BACT</name>
<dbReference type="InterPro" id="IPR013785">
    <property type="entry name" value="Aldolase_TIM"/>
</dbReference>
<dbReference type="PANTHER" id="PTHR43053:SF3">
    <property type="entry name" value="ALPHA-GALACTOSIDASE C-RELATED"/>
    <property type="match status" value="1"/>
</dbReference>
<evidence type="ECO:0000313" key="4">
    <source>
        <dbReference type="Proteomes" id="UP000525652"/>
    </source>
</evidence>
<accession>A0A7X1B2F6</accession>
<gene>
    <name evidence="3" type="ORF">H5P30_15465</name>
</gene>
<keyword evidence="2" id="KW-0326">Glycosidase</keyword>
<keyword evidence="4" id="KW-1185">Reference proteome</keyword>
<evidence type="ECO:0000256" key="1">
    <source>
        <dbReference type="ARBA" id="ARBA00022801"/>
    </source>
</evidence>
<dbReference type="Gene3D" id="3.20.20.70">
    <property type="entry name" value="Aldolase class I"/>
    <property type="match status" value="1"/>
</dbReference>
<dbReference type="PANTHER" id="PTHR43053">
    <property type="entry name" value="GLYCOSIDASE FAMILY 31"/>
    <property type="match status" value="1"/>
</dbReference>
<comment type="caution">
    <text evidence="3">The sequence shown here is derived from an EMBL/GenBank/DDBJ whole genome shotgun (WGS) entry which is preliminary data.</text>
</comment>
<organism evidence="3 4">
    <name type="scientific">Puniceicoccus vermicola</name>
    <dbReference type="NCBI Taxonomy" id="388746"/>
    <lineage>
        <taxon>Bacteria</taxon>
        <taxon>Pseudomonadati</taxon>
        <taxon>Verrucomicrobiota</taxon>
        <taxon>Opitutia</taxon>
        <taxon>Puniceicoccales</taxon>
        <taxon>Puniceicoccaceae</taxon>
        <taxon>Puniceicoccus</taxon>
    </lineage>
</organism>
<sequence length="674" mass="76538">MHSIGTDGFSIFDAERELGLLQLGVRVDVGGVFYPVVFKDITETSAAGIFYHGLLRCQIRLIKVPGRRAYQIEYTIENPSSQTVQLGEVETGQFGDGDGVKVGRVSDWDIRFCHTDNLRIERYPHCQMDLPYLKIPPVDPIHLGRGEDQPFPGIYLTNREYGNGMVLASVSQDLNFQSYRLQRLGASSDLTSFGDFSICHEFPLCNGYVLEPGSRCDLDGIYVELLQDTHPEDAFEGYLAFLAERNDFRGTQTPLRSEAFYCSWNYGRMADQTAANQLPTAEFIAQEIPNIRTYLLDDGYTRGSIREDGSREPFNFHDAFYPDPENCVNRERFPKGVDGFFEDLRRLGLKPGIWWSPQCVINSRLHREHPDWFLRNTDGETLILQGYGGTGHLDLTVPGAYAYTEKVISTIFEKWGATALKMDFWSHAFEMRHLRYSKPNVTGPMARKLLFDLVRKYMPEDGIFMTCCATGMGNPFLATHADAFRNTIDIGRGSWREQIHTSFWTLPALGRAGRQSYLHNNDSVGVNADCGEDENFFRLNWCFITQGTQEIGGFLEKLPVTFKDAFRKYTDHCDRGHRCFCPDEKAWRGEPLPEVLYVDYPTGSPSAERGVSKHIALFNWSEAPRVVGAVYAALGIGEETPLHDFWTGERIQTNEHGLFVELRPRQSLLVQVGR</sequence>
<dbReference type="RefSeq" id="WP_185693817.1">
    <property type="nucleotide sequence ID" value="NZ_JACHVA010000123.1"/>
</dbReference>
<dbReference type="InterPro" id="IPR050985">
    <property type="entry name" value="Alpha-glycosidase_related"/>
</dbReference>
<keyword evidence="1" id="KW-0378">Hydrolase</keyword>
<dbReference type="AlphaFoldDB" id="A0A7X1B2F6"/>
<dbReference type="Pfam" id="PF02065">
    <property type="entry name" value="Melibiase"/>
    <property type="match status" value="1"/>
</dbReference>
<dbReference type="EMBL" id="JACHVA010000123">
    <property type="protein sequence ID" value="MBC2603180.1"/>
    <property type="molecule type" value="Genomic_DNA"/>
</dbReference>
<dbReference type="GO" id="GO:0004557">
    <property type="term" value="F:alpha-galactosidase activity"/>
    <property type="evidence" value="ECO:0007669"/>
    <property type="project" value="UniProtKB-ARBA"/>
</dbReference>
<dbReference type="InterPro" id="IPR017853">
    <property type="entry name" value="GH"/>
</dbReference>
<evidence type="ECO:0000313" key="3">
    <source>
        <dbReference type="EMBL" id="MBC2603180.1"/>
    </source>
</evidence>